<proteinExistence type="predicted"/>
<dbReference type="SUPFAM" id="SSF63817">
    <property type="entry name" value="Sortase"/>
    <property type="match status" value="1"/>
</dbReference>
<name>A0A0R1W0G5_9LACO</name>
<dbReference type="AlphaFoldDB" id="A0A0R1W0G5"/>
<keyword evidence="2" id="KW-0378">Hydrolase</keyword>
<dbReference type="Proteomes" id="UP000051966">
    <property type="component" value="Unassembled WGS sequence"/>
</dbReference>
<keyword evidence="7" id="KW-1185">Reference proteome</keyword>
<dbReference type="GO" id="GO:0006508">
    <property type="term" value="P:proteolysis"/>
    <property type="evidence" value="ECO:0007669"/>
    <property type="project" value="UniProtKB-KW"/>
</dbReference>
<dbReference type="GO" id="GO:0008234">
    <property type="term" value="F:cysteine-type peptidase activity"/>
    <property type="evidence" value="ECO:0007669"/>
    <property type="project" value="UniProtKB-KW"/>
</dbReference>
<comment type="caution">
    <text evidence="6">The sequence shown here is derived from an EMBL/GenBank/DDBJ whole genome shotgun (WGS) entry which is preliminary data.</text>
</comment>
<gene>
    <name evidence="6" type="ORF">FD41_GL002497</name>
</gene>
<evidence type="ECO:0000313" key="6">
    <source>
        <dbReference type="EMBL" id="KRM09611.1"/>
    </source>
</evidence>
<dbReference type="Gene3D" id="2.40.260.10">
    <property type="entry name" value="Sortase"/>
    <property type="match status" value="1"/>
</dbReference>
<keyword evidence="5" id="KW-0812">Transmembrane</keyword>
<evidence type="ECO:0000256" key="3">
    <source>
        <dbReference type="ARBA" id="ARBA00022807"/>
    </source>
</evidence>
<reference evidence="6 7" key="1">
    <citation type="journal article" date="2015" name="Genome Announc.">
        <title>Expanding the biotechnology potential of lactobacilli through comparative genomics of 213 strains and associated genera.</title>
        <authorList>
            <person name="Sun Z."/>
            <person name="Harris H.M."/>
            <person name="McCann A."/>
            <person name="Guo C."/>
            <person name="Argimon S."/>
            <person name="Zhang W."/>
            <person name="Yang X."/>
            <person name="Jeffery I.B."/>
            <person name="Cooney J.C."/>
            <person name="Kagawa T.F."/>
            <person name="Liu W."/>
            <person name="Song Y."/>
            <person name="Salvetti E."/>
            <person name="Wrobel A."/>
            <person name="Rasinkangas P."/>
            <person name="Parkhill J."/>
            <person name="Rea M.C."/>
            <person name="O'Sullivan O."/>
            <person name="Ritari J."/>
            <person name="Douillard F.P."/>
            <person name="Paul Ross R."/>
            <person name="Yang R."/>
            <person name="Briner A.E."/>
            <person name="Felis G.E."/>
            <person name="de Vos W.M."/>
            <person name="Barrangou R."/>
            <person name="Klaenhammer T.R."/>
            <person name="Caufield P.W."/>
            <person name="Cui Y."/>
            <person name="Zhang H."/>
            <person name="O'Toole P.W."/>
        </authorList>
    </citation>
    <scope>NUCLEOTIDE SEQUENCE [LARGE SCALE GENOMIC DNA]</scope>
    <source>
        <strain evidence="6 7">DSM 18382</strain>
    </source>
</reference>
<keyword evidence="3" id="KW-0788">Thiol protease</keyword>
<evidence type="ECO:0000313" key="7">
    <source>
        <dbReference type="Proteomes" id="UP000051966"/>
    </source>
</evidence>
<keyword evidence="5" id="KW-0472">Membrane</keyword>
<protein>
    <submittedName>
        <fullName evidence="6">Sortase</fullName>
    </submittedName>
</protein>
<dbReference type="InterPro" id="IPR005754">
    <property type="entry name" value="Sortase"/>
</dbReference>
<organism evidence="6 7">
    <name type="scientific">Lentilactobacillus farraginis DSM 18382 = JCM 14108</name>
    <dbReference type="NCBI Taxonomy" id="1423743"/>
    <lineage>
        <taxon>Bacteria</taxon>
        <taxon>Bacillati</taxon>
        <taxon>Bacillota</taxon>
        <taxon>Bacilli</taxon>
        <taxon>Lactobacillales</taxon>
        <taxon>Lactobacillaceae</taxon>
        <taxon>Lentilactobacillus</taxon>
    </lineage>
</organism>
<dbReference type="EMBL" id="AZFY01000042">
    <property type="protein sequence ID" value="KRM09611.1"/>
    <property type="molecule type" value="Genomic_DNA"/>
</dbReference>
<dbReference type="CDD" id="cd06165">
    <property type="entry name" value="Sortase_A"/>
    <property type="match status" value="1"/>
</dbReference>
<evidence type="ECO:0000256" key="2">
    <source>
        <dbReference type="ARBA" id="ARBA00022801"/>
    </source>
</evidence>
<dbReference type="Pfam" id="PF04203">
    <property type="entry name" value="Sortase"/>
    <property type="match status" value="1"/>
</dbReference>
<evidence type="ECO:0000256" key="1">
    <source>
        <dbReference type="ARBA" id="ARBA00022670"/>
    </source>
</evidence>
<sequence>MLSMKKQFIKKGVTGFIFGLLAIIALIMIFNKPIKNKVVATYQPKVTRQAVVAASKKETANKKHRQRFKTASYNFKKVKPLDFGTVVSSRIHSRQIAPAGQILVPQSGIHLPIGLGVSNTTLALAAGTMRPDQQMGRGNYPLAGHHMTDPKILFGPLYFKTRIGQSVYLTDMKSVYQYQVYQRVFIAADRVDVINQTKQPIVTLITCDATGKGRLMIRGRLVKTTPLKRTDSKIKRAFLRPVNS</sequence>
<accession>A0A0R1W0G5</accession>
<dbReference type="InterPro" id="IPR023365">
    <property type="entry name" value="Sortase_dom-sf"/>
</dbReference>
<keyword evidence="5" id="KW-1133">Transmembrane helix</keyword>
<dbReference type="InterPro" id="IPR042007">
    <property type="entry name" value="Sortase_A"/>
</dbReference>
<dbReference type="PATRIC" id="fig|1423743.5.peg.2563"/>
<feature type="transmembrane region" description="Helical" evidence="5">
    <location>
        <begin position="12"/>
        <end position="30"/>
    </location>
</feature>
<feature type="active site" description="Proton donor/acceptor" evidence="4">
    <location>
        <position position="145"/>
    </location>
</feature>
<keyword evidence="1" id="KW-0645">Protease</keyword>
<evidence type="ECO:0000256" key="5">
    <source>
        <dbReference type="SAM" id="Phobius"/>
    </source>
</evidence>
<feature type="active site" description="Acyl-thioester intermediate" evidence="4">
    <location>
        <position position="207"/>
    </location>
</feature>
<evidence type="ECO:0000256" key="4">
    <source>
        <dbReference type="PIRSR" id="PIRSR605754-1"/>
    </source>
</evidence>